<feature type="domain" description="Type I restriction modification DNA specificity" evidence="4">
    <location>
        <begin position="224"/>
        <end position="370"/>
    </location>
</feature>
<dbReference type="InterPro" id="IPR052021">
    <property type="entry name" value="Type-I_RS_S_subunit"/>
</dbReference>
<dbReference type="PANTHER" id="PTHR30408:SF12">
    <property type="entry name" value="TYPE I RESTRICTION ENZYME MJAVIII SPECIFICITY SUBUNIT"/>
    <property type="match status" value="1"/>
</dbReference>
<dbReference type="GO" id="GO:0009307">
    <property type="term" value="P:DNA restriction-modification system"/>
    <property type="evidence" value="ECO:0007669"/>
    <property type="project" value="UniProtKB-KW"/>
</dbReference>
<evidence type="ECO:0000256" key="2">
    <source>
        <dbReference type="ARBA" id="ARBA00022747"/>
    </source>
</evidence>
<proteinExistence type="inferred from homology"/>
<dbReference type="CDD" id="cd17285">
    <property type="entry name" value="RMtype1_S_Csp16704I_TRD2-CR2_like"/>
    <property type="match status" value="1"/>
</dbReference>
<reference evidence="5" key="1">
    <citation type="journal article" date="2021" name="Genome Biol. Evol.">
        <title>Continental-Scale Gene Flow Prevents Allopatric Divergence of Pelagic Freshwater Bacteria.</title>
        <authorList>
            <person name="Hoetzinger M."/>
            <person name="Pitt A."/>
            <person name="Huemer A."/>
            <person name="Hahn M.W."/>
        </authorList>
    </citation>
    <scope>NUCLEOTIDE SEQUENCE</scope>
    <source>
        <strain evidence="5">SM1-W8</strain>
    </source>
</reference>
<feature type="domain" description="Type I restriction modification DNA specificity" evidence="4">
    <location>
        <begin position="9"/>
        <end position="171"/>
    </location>
</feature>
<name>A0A9Q2WFU5_9BURK</name>
<evidence type="ECO:0000313" key="6">
    <source>
        <dbReference type="Proteomes" id="UP000783102"/>
    </source>
</evidence>
<dbReference type="InterPro" id="IPR000055">
    <property type="entry name" value="Restrct_endonuc_typeI_TRD"/>
</dbReference>
<evidence type="ECO:0000259" key="4">
    <source>
        <dbReference type="Pfam" id="PF01420"/>
    </source>
</evidence>
<dbReference type="Gene3D" id="3.90.220.20">
    <property type="entry name" value="DNA methylase specificity domains"/>
    <property type="match status" value="2"/>
</dbReference>
<keyword evidence="2" id="KW-0680">Restriction system</keyword>
<dbReference type="AlphaFoldDB" id="A0A9Q2WFU5"/>
<evidence type="ECO:0000313" key="5">
    <source>
        <dbReference type="EMBL" id="MBT8550639.1"/>
    </source>
</evidence>
<accession>A0A9Q2WFU5</accession>
<dbReference type="EMBL" id="JAANEY010000001">
    <property type="protein sequence ID" value="MBT8550639.1"/>
    <property type="molecule type" value="Genomic_DNA"/>
</dbReference>
<dbReference type="InterPro" id="IPR044946">
    <property type="entry name" value="Restrct_endonuc_typeI_TRD_sf"/>
</dbReference>
<comment type="similarity">
    <text evidence="1">Belongs to the type-I restriction system S methylase family.</text>
</comment>
<dbReference type="Gene3D" id="1.10.287.1120">
    <property type="entry name" value="Bipartite methylase S protein"/>
    <property type="match status" value="1"/>
</dbReference>
<keyword evidence="3" id="KW-0238">DNA-binding</keyword>
<evidence type="ECO:0000256" key="3">
    <source>
        <dbReference type="ARBA" id="ARBA00023125"/>
    </source>
</evidence>
<evidence type="ECO:0000256" key="1">
    <source>
        <dbReference type="ARBA" id="ARBA00010923"/>
    </source>
</evidence>
<organism evidence="5 6">
    <name type="scientific">Polynucleobacter paneuropaeus</name>
    <dbReference type="NCBI Taxonomy" id="2527775"/>
    <lineage>
        <taxon>Bacteria</taxon>
        <taxon>Pseudomonadati</taxon>
        <taxon>Pseudomonadota</taxon>
        <taxon>Betaproteobacteria</taxon>
        <taxon>Burkholderiales</taxon>
        <taxon>Burkholderiaceae</taxon>
        <taxon>Polynucleobacter</taxon>
    </lineage>
</organism>
<dbReference type="Pfam" id="PF01420">
    <property type="entry name" value="Methylase_S"/>
    <property type="match status" value="2"/>
</dbReference>
<gene>
    <name evidence="5" type="ORF">G6731_01500</name>
</gene>
<protein>
    <recommendedName>
        <fullName evidence="4">Type I restriction modification DNA specificity domain-containing protein</fullName>
    </recommendedName>
</protein>
<comment type="caution">
    <text evidence="5">The sequence shown here is derived from an EMBL/GenBank/DDBJ whole genome shotgun (WGS) entry which is preliminary data.</text>
</comment>
<dbReference type="PANTHER" id="PTHR30408">
    <property type="entry name" value="TYPE-1 RESTRICTION ENZYME ECOKI SPECIFICITY PROTEIN"/>
    <property type="match status" value="1"/>
</dbReference>
<dbReference type="Proteomes" id="UP000783102">
    <property type="component" value="Unassembled WGS sequence"/>
</dbReference>
<dbReference type="GO" id="GO:0003677">
    <property type="term" value="F:DNA binding"/>
    <property type="evidence" value="ECO:0007669"/>
    <property type="project" value="UniProtKB-KW"/>
</dbReference>
<sequence length="388" mass="43168">MSNLSSLISKVVGGGTPSRAVDSYWGGVIPWASVKDISGSQRYLTDTEEHISSEGLKSSSCTLIPAGVPIIATRMAVGAVTIPAIPTGINQDLKGLFLNPDVDPIFARYLILHLQEKISSVSVGSTVKGINVQDLLKIQIPEPPDLQSQQKIAQILTAIDEQIDATEKLIEKKKSLHTGIEHDLLVKNAKNFFYLDELGATYGGLNGKSKEDFGVGEYFITYMQVFGNRTSNSSLFEKVAIYENEFQNKVRYGDILFTISSETYNELAMASVFLDKSIGPYLNSFCFGYRLNDFQILMPEFASHFFRSDFFRKKIIPLAQGSTRYNTSKGALMKLQIHIPPIDKQKEIAEILNSGRRQIDAELKLLDKLKLQKQGLMQDLLTGRVRVN</sequence>
<dbReference type="SUPFAM" id="SSF116734">
    <property type="entry name" value="DNA methylase specificity domain"/>
    <property type="match status" value="2"/>
</dbReference>